<dbReference type="SUPFAM" id="SSF53807">
    <property type="entry name" value="Helical backbone' metal receptor"/>
    <property type="match status" value="1"/>
</dbReference>
<dbReference type="Gene3D" id="3.40.50.1980">
    <property type="entry name" value="Nitrogenase molybdenum iron protein domain"/>
    <property type="match status" value="2"/>
</dbReference>
<dbReference type="AlphaFoldDB" id="A0A2P5P9D4"/>
<dbReference type="RefSeq" id="WP_102330396.1">
    <property type="nucleotide sequence ID" value="NZ_CP058566.2"/>
</dbReference>
<protein>
    <submittedName>
        <fullName evidence="2">Uncharacterized protein</fullName>
    </submittedName>
</protein>
<dbReference type="PANTHER" id="PTHR30535">
    <property type="entry name" value="VITAMIN B12-BINDING PROTEIN"/>
    <property type="match status" value="1"/>
</dbReference>
<evidence type="ECO:0000256" key="1">
    <source>
        <dbReference type="ARBA" id="ARBA00008814"/>
    </source>
</evidence>
<dbReference type="EMBL" id="JQAN02000006">
    <property type="protein sequence ID" value="PPD58911.1"/>
    <property type="molecule type" value="Genomic_DNA"/>
</dbReference>
<comment type="similarity">
    <text evidence="1">Belongs to the bacterial solute-binding protein 8 family.</text>
</comment>
<dbReference type="InterPro" id="IPR050902">
    <property type="entry name" value="ABC_Transporter_SBP"/>
</dbReference>
<evidence type="ECO:0000313" key="3">
    <source>
        <dbReference type="Proteomes" id="UP000235653"/>
    </source>
</evidence>
<evidence type="ECO:0000313" key="2">
    <source>
        <dbReference type="EMBL" id="PPD58911.1"/>
    </source>
</evidence>
<dbReference type="PANTHER" id="PTHR30535:SF34">
    <property type="entry name" value="MOLYBDATE-BINDING PROTEIN MOLA"/>
    <property type="match status" value="1"/>
</dbReference>
<gene>
    <name evidence="2" type="ORF">JP09_003335</name>
</gene>
<keyword evidence="3" id="KW-1185">Reference proteome</keyword>
<dbReference type="GO" id="GO:0071281">
    <property type="term" value="P:cellular response to iron ion"/>
    <property type="evidence" value="ECO:0007669"/>
    <property type="project" value="TreeGrafter"/>
</dbReference>
<dbReference type="PROSITE" id="PS50983">
    <property type="entry name" value="FE_B12_PBP"/>
    <property type="match status" value="1"/>
</dbReference>
<name>A0A2P5P9D4_9CHLR</name>
<dbReference type="Pfam" id="PF01497">
    <property type="entry name" value="Peripla_BP_2"/>
    <property type="match status" value="1"/>
</dbReference>
<dbReference type="Proteomes" id="UP000235653">
    <property type="component" value="Unassembled WGS sequence"/>
</dbReference>
<proteinExistence type="inferred from homology"/>
<sequence length="332" mass="35357">MNSLIRKSSIPKLVTVSLLLASIMVLGLLPGCGNSVDNTTTPTTTPPVTTNYTVTFPLTVKDQTGQSFIFTKPATKIVSLSPGNTEIAFSIGLDANIIGDTTYCDYPAAATTKSKMGGFSDVNTELVINAQPDLILTSNIHVAKVVPQLKTLLPNTAIFTLDPRNLQDIMDAIILVGKITDHLKQATEEVAALQAKINSVTSKTQTLTTAQRPKVLYVLYPPSMTVGTDTPQYQLIVLAGGVSISPNSTGYPTMSIEDLVAANPDIIITSSMGTSGSARDQMLNNPQLKSINAIKNTKVFDIDGNILQRMGPRLADGLVAMAQVIHPEFGLK</sequence>
<dbReference type="InterPro" id="IPR002491">
    <property type="entry name" value="ABC_transptr_periplasmic_BD"/>
</dbReference>
<dbReference type="OrthoDB" id="9787830at2"/>
<reference evidence="2 3" key="1">
    <citation type="journal article" date="2017" name="ISME J.">
        <title>Grape pomace compost harbors organohalide-respiring Dehalogenimonas species with novel reductive dehalogenase genes.</title>
        <authorList>
            <person name="Yang Y."/>
            <person name="Higgins S.A."/>
            <person name="Yan J."/>
            <person name="Simsir B."/>
            <person name="Chourey K."/>
            <person name="Iyer R."/>
            <person name="Hettich R.L."/>
            <person name="Baldwin B."/>
            <person name="Ogles D.M."/>
            <person name="Loffler F.E."/>
        </authorList>
    </citation>
    <scope>NUCLEOTIDE SEQUENCE [LARGE SCALE GENOMIC DNA]</scope>
    <source>
        <strain evidence="2 3">GP</strain>
    </source>
</reference>
<comment type="caution">
    <text evidence="2">The sequence shown here is derived from an EMBL/GenBank/DDBJ whole genome shotgun (WGS) entry which is preliminary data.</text>
</comment>
<organism evidence="2 3">
    <name type="scientific">Dehalogenimonas etheniformans</name>
    <dbReference type="NCBI Taxonomy" id="1536648"/>
    <lineage>
        <taxon>Bacteria</taxon>
        <taxon>Bacillati</taxon>
        <taxon>Chloroflexota</taxon>
        <taxon>Dehalococcoidia</taxon>
        <taxon>Dehalococcoidales</taxon>
        <taxon>Dehalococcoidaceae</taxon>
        <taxon>Dehalogenimonas</taxon>
    </lineage>
</organism>
<accession>A0A2P5P9D4</accession>